<feature type="region of interest" description="Disordered" evidence="1">
    <location>
        <begin position="53"/>
        <end position="94"/>
    </location>
</feature>
<dbReference type="EMBL" id="MN738924">
    <property type="protein sequence ID" value="QHT31554.1"/>
    <property type="molecule type" value="Genomic_DNA"/>
</dbReference>
<feature type="compositionally biased region" description="Basic residues" evidence="1">
    <location>
        <begin position="81"/>
        <end position="94"/>
    </location>
</feature>
<dbReference type="AlphaFoldDB" id="A0A6C0EQT0"/>
<sequence>MSDLYNYNFFKILTERSPDIIDSKTLLTYGMIGITSVVLAVATLYDDIEETESAPEQSIFSSQQEESSTLPFFGENSSTGGKKKNKNRKTKRKN</sequence>
<organism evidence="3">
    <name type="scientific">viral metagenome</name>
    <dbReference type="NCBI Taxonomy" id="1070528"/>
    <lineage>
        <taxon>unclassified sequences</taxon>
        <taxon>metagenomes</taxon>
        <taxon>organismal metagenomes</taxon>
    </lineage>
</organism>
<feature type="compositionally biased region" description="Low complexity" evidence="1">
    <location>
        <begin position="56"/>
        <end position="68"/>
    </location>
</feature>
<evidence type="ECO:0000256" key="2">
    <source>
        <dbReference type="SAM" id="Phobius"/>
    </source>
</evidence>
<accession>A0A6C0EQT0</accession>
<evidence type="ECO:0000256" key="1">
    <source>
        <dbReference type="SAM" id="MobiDB-lite"/>
    </source>
</evidence>
<protein>
    <submittedName>
        <fullName evidence="3">Uncharacterized protein</fullName>
    </submittedName>
</protein>
<keyword evidence="2" id="KW-0812">Transmembrane</keyword>
<proteinExistence type="predicted"/>
<keyword evidence="2" id="KW-1133">Transmembrane helix</keyword>
<feature type="transmembrane region" description="Helical" evidence="2">
    <location>
        <begin position="26"/>
        <end position="45"/>
    </location>
</feature>
<name>A0A6C0EQT0_9ZZZZ</name>
<evidence type="ECO:0000313" key="3">
    <source>
        <dbReference type="EMBL" id="QHT31554.1"/>
    </source>
</evidence>
<keyword evidence="2" id="KW-0472">Membrane</keyword>
<reference evidence="3" key="1">
    <citation type="journal article" date="2020" name="Nature">
        <title>Giant virus diversity and host interactions through global metagenomics.</title>
        <authorList>
            <person name="Schulz F."/>
            <person name="Roux S."/>
            <person name="Paez-Espino D."/>
            <person name="Jungbluth S."/>
            <person name="Walsh D.A."/>
            <person name="Denef V.J."/>
            <person name="McMahon K.D."/>
            <person name="Konstantinidis K.T."/>
            <person name="Eloe-Fadrosh E.A."/>
            <person name="Kyrpides N.C."/>
            <person name="Woyke T."/>
        </authorList>
    </citation>
    <scope>NUCLEOTIDE SEQUENCE</scope>
    <source>
        <strain evidence="3">GVMAG-M-3300009155-48</strain>
    </source>
</reference>